<sequence length="146" mass="16874">MLVHSVRNHKIAMGVTDAFETVKQWTMSAFGRHPPAKQISEPTVPNLGEDIRLMVQTREFGKTLDAVSPYLLASLGVWPGYWLYRGLDYHSHRAHIPLPMYIRQTFFQAKLLQLAIILTGIFSIVRDHHKTRLVRLREKQGIIEEE</sequence>
<evidence type="ECO:0000313" key="3">
    <source>
        <dbReference type="RefSeq" id="XP_030386016.1"/>
    </source>
</evidence>
<keyword evidence="2" id="KW-1185">Reference proteome</keyword>
<keyword evidence="1" id="KW-1133">Transmembrane helix</keyword>
<feature type="transmembrane region" description="Helical" evidence="1">
    <location>
        <begin position="64"/>
        <end position="84"/>
    </location>
</feature>
<name>A0A6J2UC07_DROLE</name>
<reference evidence="3" key="1">
    <citation type="submission" date="2025-08" db="UniProtKB">
        <authorList>
            <consortium name="RefSeq"/>
        </authorList>
    </citation>
    <scope>IDENTIFICATION</scope>
    <source>
        <strain evidence="3">11010-0011.00</strain>
        <tissue evidence="3">Whole body</tissue>
    </source>
</reference>
<dbReference type="GeneID" id="115632878"/>
<proteinExistence type="predicted"/>
<feature type="transmembrane region" description="Helical" evidence="1">
    <location>
        <begin position="104"/>
        <end position="125"/>
    </location>
</feature>
<gene>
    <name evidence="3" type="primary">LOC115632878</name>
</gene>
<keyword evidence="1" id="KW-0472">Membrane</keyword>
<accession>A0A6J2UC07</accession>
<dbReference type="AlphaFoldDB" id="A0A6J2UC07"/>
<keyword evidence="1" id="KW-0812">Transmembrane</keyword>
<dbReference type="Proteomes" id="UP000504634">
    <property type="component" value="Unplaced"/>
</dbReference>
<dbReference type="RefSeq" id="XP_030386016.1">
    <property type="nucleotide sequence ID" value="XM_030530156.1"/>
</dbReference>
<evidence type="ECO:0000313" key="2">
    <source>
        <dbReference type="Proteomes" id="UP000504634"/>
    </source>
</evidence>
<protein>
    <submittedName>
        <fullName evidence="3">Uncharacterized protein LOC115632878 isoform X3</fullName>
    </submittedName>
</protein>
<evidence type="ECO:0000256" key="1">
    <source>
        <dbReference type="SAM" id="Phobius"/>
    </source>
</evidence>
<organism evidence="2 3">
    <name type="scientific">Drosophila lebanonensis</name>
    <name type="common">Fruit fly</name>
    <name type="synonym">Scaptodrosophila lebanonensis</name>
    <dbReference type="NCBI Taxonomy" id="7225"/>
    <lineage>
        <taxon>Eukaryota</taxon>
        <taxon>Metazoa</taxon>
        <taxon>Ecdysozoa</taxon>
        <taxon>Arthropoda</taxon>
        <taxon>Hexapoda</taxon>
        <taxon>Insecta</taxon>
        <taxon>Pterygota</taxon>
        <taxon>Neoptera</taxon>
        <taxon>Endopterygota</taxon>
        <taxon>Diptera</taxon>
        <taxon>Brachycera</taxon>
        <taxon>Muscomorpha</taxon>
        <taxon>Ephydroidea</taxon>
        <taxon>Drosophilidae</taxon>
        <taxon>Scaptodrosophila</taxon>
    </lineage>
</organism>